<dbReference type="PANTHER" id="PTHR42939:SF1">
    <property type="entry name" value="ABC TRANSPORTER ATP-BINDING PROTEIN ALBC-RELATED"/>
    <property type="match status" value="1"/>
</dbReference>
<sequence length="236" mass="26068">MTDSIFQIKGLSFAYRRQVIYEQANLTLTAPGVYGLIGPNGSGKSTLFNLITRLLRPAKGMILLDGAGLTPSRVFASVAYAQDSSVLYPYLTGRDHLRFVARQHGAAAEKIAKLSDELEVTDFIDRGVARLSLGQKQRLLIALALVPESRLLLMDEPLNGLDPDSVIIIRDLLAEFKTSDQIVIVSSHNLDELDKVTDQLIFKVDHGLSLETAAEGAEARYAELYRHPRKKLVRHG</sequence>
<evidence type="ECO:0000256" key="2">
    <source>
        <dbReference type="ARBA" id="ARBA00022741"/>
    </source>
</evidence>
<dbReference type="InterPro" id="IPR051782">
    <property type="entry name" value="ABC_Transporter_VariousFunc"/>
</dbReference>
<organism evidence="5 6">
    <name type="scientific">Schleiferilactobacillus harbinensis</name>
    <dbReference type="NCBI Taxonomy" id="304207"/>
    <lineage>
        <taxon>Bacteria</taxon>
        <taxon>Bacillati</taxon>
        <taxon>Bacillota</taxon>
        <taxon>Bacilli</taxon>
        <taxon>Lactobacillales</taxon>
        <taxon>Lactobacillaceae</taxon>
        <taxon>Schleiferilactobacillus</taxon>
    </lineage>
</organism>
<keyword evidence="3 5" id="KW-0067">ATP-binding</keyword>
<dbReference type="RefSeq" id="WP_331244283.1">
    <property type="nucleotide sequence ID" value="NZ_JAQSGJ010000044.1"/>
</dbReference>
<dbReference type="InterPro" id="IPR003439">
    <property type="entry name" value="ABC_transporter-like_ATP-bd"/>
</dbReference>
<dbReference type="EMBL" id="JAQSGK010000044">
    <property type="protein sequence ID" value="MEE6716701.1"/>
    <property type="molecule type" value="Genomic_DNA"/>
</dbReference>
<feature type="domain" description="ABC transporter" evidence="4">
    <location>
        <begin position="6"/>
        <end position="230"/>
    </location>
</feature>
<comment type="caution">
    <text evidence="5">The sequence shown here is derived from an EMBL/GenBank/DDBJ whole genome shotgun (WGS) entry which is preliminary data.</text>
</comment>
<protein>
    <submittedName>
        <fullName evidence="5">ABC transporter ATP-binding protein</fullName>
    </submittedName>
</protein>
<reference evidence="5 6" key="1">
    <citation type="submission" date="2023-02" db="EMBL/GenBank/DDBJ databases">
        <title>The predominant lactic acid bacteria and yeasts involved in the spontaneous fermentation of millet during the production of the traditional porridge Hausa koko in Ghana.</title>
        <authorList>
            <person name="Atter A."/>
            <person name="Diaz M."/>
        </authorList>
    </citation>
    <scope>NUCLEOTIDE SEQUENCE [LARGE SCALE GENOMIC DNA]</scope>
    <source>
        <strain evidence="5 6">FI11640</strain>
    </source>
</reference>
<keyword evidence="6" id="KW-1185">Reference proteome</keyword>
<gene>
    <name evidence="5" type="ORF">PS435_12645</name>
</gene>
<dbReference type="PROSITE" id="PS00211">
    <property type="entry name" value="ABC_TRANSPORTER_1"/>
    <property type="match status" value="1"/>
</dbReference>
<dbReference type="SUPFAM" id="SSF52540">
    <property type="entry name" value="P-loop containing nucleoside triphosphate hydrolases"/>
    <property type="match status" value="1"/>
</dbReference>
<dbReference type="Proteomes" id="UP001330016">
    <property type="component" value="Unassembled WGS sequence"/>
</dbReference>
<name>A0ABU7T292_9LACO</name>
<dbReference type="SMART" id="SM00382">
    <property type="entry name" value="AAA"/>
    <property type="match status" value="1"/>
</dbReference>
<dbReference type="CDD" id="cd03230">
    <property type="entry name" value="ABC_DR_subfamily_A"/>
    <property type="match status" value="1"/>
</dbReference>
<dbReference type="InterPro" id="IPR003593">
    <property type="entry name" value="AAA+_ATPase"/>
</dbReference>
<dbReference type="Gene3D" id="3.40.50.300">
    <property type="entry name" value="P-loop containing nucleotide triphosphate hydrolases"/>
    <property type="match status" value="1"/>
</dbReference>
<proteinExistence type="predicted"/>
<evidence type="ECO:0000313" key="6">
    <source>
        <dbReference type="Proteomes" id="UP001330016"/>
    </source>
</evidence>
<accession>A0ABU7T292</accession>
<keyword evidence="1" id="KW-0813">Transport</keyword>
<dbReference type="PANTHER" id="PTHR42939">
    <property type="entry name" value="ABC TRANSPORTER ATP-BINDING PROTEIN ALBC-RELATED"/>
    <property type="match status" value="1"/>
</dbReference>
<evidence type="ECO:0000256" key="1">
    <source>
        <dbReference type="ARBA" id="ARBA00022448"/>
    </source>
</evidence>
<evidence type="ECO:0000313" key="5">
    <source>
        <dbReference type="EMBL" id="MEE6716701.1"/>
    </source>
</evidence>
<dbReference type="InterPro" id="IPR017871">
    <property type="entry name" value="ABC_transporter-like_CS"/>
</dbReference>
<keyword evidence="2" id="KW-0547">Nucleotide-binding</keyword>
<dbReference type="GO" id="GO:0005524">
    <property type="term" value="F:ATP binding"/>
    <property type="evidence" value="ECO:0007669"/>
    <property type="project" value="UniProtKB-KW"/>
</dbReference>
<dbReference type="InterPro" id="IPR027417">
    <property type="entry name" value="P-loop_NTPase"/>
</dbReference>
<evidence type="ECO:0000259" key="4">
    <source>
        <dbReference type="PROSITE" id="PS50893"/>
    </source>
</evidence>
<dbReference type="PROSITE" id="PS50893">
    <property type="entry name" value="ABC_TRANSPORTER_2"/>
    <property type="match status" value="1"/>
</dbReference>
<dbReference type="Pfam" id="PF00005">
    <property type="entry name" value="ABC_tran"/>
    <property type="match status" value="1"/>
</dbReference>
<evidence type="ECO:0000256" key="3">
    <source>
        <dbReference type="ARBA" id="ARBA00022840"/>
    </source>
</evidence>